<keyword evidence="3" id="KW-1185">Reference proteome</keyword>
<dbReference type="Proteomes" id="UP000265520">
    <property type="component" value="Unassembled WGS sequence"/>
</dbReference>
<feature type="region of interest" description="Disordered" evidence="1">
    <location>
        <begin position="22"/>
        <end position="41"/>
    </location>
</feature>
<evidence type="ECO:0000313" key="3">
    <source>
        <dbReference type="Proteomes" id="UP000265520"/>
    </source>
</evidence>
<evidence type="ECO:0000313" key="2">
    <source>
        <dbReference type="EMBL" id="MCH94650.1"/>
    </source>
</evidence>
<organism evidence="2 3">
    <name type="scientific">Trifolium medium</name>
    <dbReference type="NCBI Taxonomy" id="97028"/>
    <lineage>
        <taxon>Eukaryota</taxon>
        <taxon>Viridiplantae</taxon>
        <taxon>Streptophyta</taxon>
        <taxon>Embryophyta</taxon>
        <taxon>Tracheophyta</taxon>
        <taxon>Spermatophyta</taxon>
        <taxon>Magnoliopsida</taxon>
        <taxon>eudicotyledons</taxon>
        <taxon>Gunneridae</taxon>
        <taxon>Pentapetalae</taxon>
        <taxon>rosids</taxon>
        <taxon>fabids</taxon>
        <taxon>Fabales</taxon>
        <taxon>Fabaceae</taxon>
        <taxon>Papilionoideae</taxon>
        <taxon>50 kb inversion clade</taxon>
        <taxon>NPAAA clade</taxon>
        <taxon>Hologalegina</taxon>
        <taxon>IRL clade</taxon>
        <taxon>Trifolieae</taxon>
        <taxon>Trifolium</taxon>
    </lineage>
</organism>
<accession>A0A392N4A5</accession>
<comment type="caution">
    <text evidence="2">The sequence shown here is derived from an EMBL/GenBank/DDBJ whole genome shotgun (WGS) entry which is preliminary data.</text>
</comment>
<evidence type="ECO:0000256" key="1">
    <source>
        <dbReference type="SAM" id="MobiDB-lite"/>
    </source>
</evidence>
<dbReference type="AlphaFoldDB" id="A0A392N4A5"/>
<dbReference type="EMBL" id="LXQA010027840">
    <property type="protein sequence ID" value="MCH94650.1"/>
    <property type="molecule type" value="Genomic_DNA"/>
</dbReference>
<name>A0A392N4A5_9FABA</name>
<reference evidence="2 3" key="1">
    <citation type="journal article" date="2018" name="Front. Plant Sci.">
        <title>Red Clover (Trifolium pratense) and Zigzag Clover (T. medium) - A Picture of Genomic Similarities and Differences.</title>
        <authorList>
            <person name="Dluhosova J."/>
            <person name="Istvanek J."/>
            <person name="Nedelnik J."/>
            <person name="Repkova J."/>
        </authorList>
    </citation>
    <scope>NUCLEOTIDE SEQUENCE [LARGE SCALE GENOMIC DNA]</scope>
    <source>
        <strain evidence="3">cv. 10/8</strain>
        <tissue evidence="2">Leaf</tissue>
    </source>
</reference>
<sequence>MNMEPLFGYEYIWSIWKPASTPGSSTGLQPASVPELEQNEQ</sequence>
<proteinExistence type="predicted"/>
<protein>
    <submittedName>
        <fullName evidence="2">Uncharacterized protein</fullName>
    </submittedName>
</protein>